<evidence type="ECO:0000313" key="2">
    <source>
        <dbReference type="Proteomes" id="UP000307507"/>
    </source>
</evidence>
<organism evidence="1 2">
    <name type="scientific">Flavobacterium supellecticarium</name>
    <dbReference type="NCBI Taxonomy" id="2565924"/>
    <lineage>
        <taxon>Bacteria</taxon>
        <taxon>Pseudomonadati</taxon>
        <taxon>Bacteroidota</taxon>
        <taxon>Flavobacteriia</taxon>
        <taxon>Flavobacteriales</taxon>
        <taxon>Flavobacteriaceae</taxon>
        <taxon>Flavobacterium</taxon>
    </lineage>
</organism>
<evidence type="ECO:0000313" key="1">
    <source>
        <dbReference type="EMBL" id="THF49547.1"/>
    </source>
</evidence>
<dbReference type="OrthoDB" id="1464467at2"/>
<gene>
    <name evidence="1" type="ORF">E6C50_12430</name>
</gene>
<accession>A0A4S3ZUS9</accession>
<dbReference type="EMBL" id="SSNZ01000005">
    <property type="protein sequence ID" value="THF49547.1"/>
    <property type="molecule type" value="Genomic_DNA"/>
</dbReference>
<dbReference type="RefSeq" id="WP_136403542.1">
    <property type="nucleotide sequence ID" value="NZ_SSNZ01000005.1"/>
</dbReference>
<proteinExistence type="predicted"/>
<keyword evidence="2" id="KW-1185">Reference proteome</keyword>
<sequence length="61" mass="6608">MKKENKSLLTFKKSSVAELDQTAMRNVVGGGTTIVEEQTTIICGDCIPVPGPIRTIIKAQF</sequence>
<protein>
    <submittedName>
        <fullName evidence="1">Uncharacterized protein</fullName>
    </submittedName>
</protein>
<name>A0A4S3ZUS9_9FLAO</name>
<comment type="caution">
    <text evidence="1">The sequence shown here is derived from an EMBL/GenBank/DDBJ whole genome shotgun (WGS) entry which is preliminary data.</text>
</comment>
<reference evidence="1 2" key="1">
    <citation type="submission" date="2019-04" db="EMBL/GenBank/DDBJ databases">
        <title>Flavobacterium sp. nov. isolated from construction timber.</title>
        <authorList>
            <person name="Lin S.-Y."/>
            <person name="Chang C.-T."/>
            <person name="Young C.-C."/>
        </authorList>
    </citation>
    <scope>NUCLEOTIDE SEQUENCE [LARGE SCALE GENOMIC DNA]</scope>
    <source>
        <strain evidence="1 2">CC-CTC003</strain>
    </source>
</reference>
<dbReference type="AlphaFoldDB" id="A0A4S3ZUS9"/>
<dbReference type="Proteomes" id="UP000307507">
    <property type="component" value="Unassembled WGS sequence"/>
</dbReference>
<dbReference type="InterPro" id="IPR058238">
    <property type="entry name" value="Lant_leader_dom"/>
</dbReference>
<dbReference type="NCBIfam" id="NF038153">
    <property type="entry name" value="lant_leader_L1a"/>
    <property type="match status" value="1"/>
</dbReference>